<dbReference type="Gene3D" id="3.40.50.300">
    <property type="entry name" value="P-loop containing nucleotide triphosphate hydrolases"/>
    <property type="match status" value="1"/>
</dbReference>
<evidence type="ECO:0000313" key="2">
    <source>
        <dbReference type="Proteomes" id="UP001430149"/>
    </source>
</evidence>
<comment type="caution">
    <text evidence="1">The sequence shown here is derived from an EMBL/GenBank/DDBJ whole genome shotgun (WGS) entry which is preliminary data.</text>
</comment>
<dbReference type="Proteomes" id="UP001430149">
    <property type="component" value="Unassembled WGS sequence"/>
</dbReference>
<protein>
    <submittedName>
        <fullName evidence="1">AAA family ATPase</fullName>
    </submittedName>
</protein>
<reference evidence="1" key="1">
    <citation type="submission" date="2020-10" db="EMBL/GenBank/DDBJ databases">
        <title>Phylogeny of dyella-like bacteria.</title>
        <authorList>
            <person name="Fu J."/>
        </authorList>
    </citation>
    <scope>NUCLEOTIDE SEQUENCE</scope>
    <source>
        <strain evidence="1">DHOC52</strain>
    </source>
</reference>
<dbReference type="EMBL" id="JADIKE010000026">
    <property type="protein sequence ID" value="MBM7124343.1"/>
    <property type="molecule type" value="Genomic_DNA"/>
</dbReference>
<name>A0ABS2K201_9GAMM</name>
<organism evidence="1 2">
    <name type="scientific">Dyella flava</name>
    <dbReference type="NCBI Taxonomy" id="1920170"/>
    <lineage>
        <taxon>Bacteria</taxon>
        <taxon>Pseudomonadati</taxon>
        <taxon>Pseudomonadota</taxon>
        <taxon>Gammaproteobacteria</taxon>
        <taxon>Lysobacterales</taxon>
        <taxon>Rhodanobacteraceae</taxon>
        <taxon>Dyella</taxon>
    </lineage>
</organism>
<dbReference type="Pfam" id="PF13671">
    <property type="entry name" value="AAA_33"/>
    <property type="match status" value="1"/>
</dbReference>
<evidence type="ECO:0000313" key="1">
    <source>
        <dbReference type="EMBL" id="MBM7124343.1"/>
    </source>
</evidence>
<dbReference type="SUPFAM" id="SSF52540">
    <property type="entry name" value="P-loop containing nucleoside triphosphate hydrolases"/>
    <property type="match status" value="1"/>
</dbReference>
<dbReference type="InterPro" id="IPR027417">
    <property type="entry name" value="P-loop_NTPase"/>
</dbReference>
<gene>
    <name evidence="1" type="ORF">ISP19_03030</name>
</gene>
<dbReference type="RefSeq" id="WP_204679712.1">
    <property type="nucleotide sequence ID" value="NZ_BSNR01000023.1"/>
</dbReference>
<keyword evidence="2" id="KW-1185">Reference proteome</keyword>
<sequence length="176" mass="19120">MSVTGVLVALAGLPGTGKTSIARELARRRGAMHLRIDTIEQALIKAAGITGKIGPEGYFIAYALAEDNLRLGRIVIADAVNPLAITRDAWRNAASRAGASIIEVEICCSDTAEHRRRVESRTADIAGLVLPTWQDVQSRVYENWNRDRVIIDTANLTVDACVWRLDQCLCAAKAAH</sequence>
<accession>A0ABS2K201</accession>
<dbReference type="PANTHER" id="PTHR37807:SF3">
    <property type="entry name" value="OS07G0160300 PROTEIN"/>
    <property type="match status" value="1"/>
</dbReference>
<proteinExistence type="predicted"/>
<dbReference type="PANTHER" id="PTHR37807">
    <property type="entry name" value="OS07G0160300 PROTEIN"/>
    <property type="match status" value="1"/>
</dbReference>